<gene>
    <name evidence="2" type="ORF">AAFF_G00248290</name>
</gene>
<feature type="region of interest" description="Disordered" evidence="1">
    <location>
        <begin position="87"/>
        <end position="169"/>
    </location>
</feature>
<feature type="region of interest" description="Disordered" evidence="1">
    <location>
        <begin position="1"/>
        <end position="24"/>
    </location>
</feature>
<dbReference type="AlphaFoldDB" id="A0AAD7RDJ3"/>
<feature type="compositionally biased region" description="Basic and acidic residues" evidence="1">
    <location>
        <begin position="149"/>
        <end position="169"/>
    </location>
</feature>
<accession>A0AAD7RDJ3</accession>
<evidence type="ECO:0000313" key="2">
    <source>
        <dbReference type="EMBL" id="KAJ8378115.1"/>
    </source>
</evidence>
<organism evidence="2 3">
    <name type="scientific">Aldrovandia affinis</name>
    <dbReference type="NCBI Taxonomy" id="143900"/>
    <lineage>
        <taxon>Eukaryota</taxon>
        <taxon>Metazoa</taxon>
        <taxon>Chordata</taxon>
        <taxon>Craniata</taxon>
        <taxon>Vertebrata</taxon>
        <taxon>Euteleostomi</taxon>
        <taxon>Actinopterygii</taxon>
        <taxon>Neopterygii</taxon>
        <taxon>Teleostei</taxon>
        <taxon>Notacanthiformes</taxon>
        <taxon>Halosauridae</taxon>
        <taxon>Aldrovandia</taxon>
    </lineage>
</organism>
<sequence length="190" mass="20978">MKTQTNRSDKQTLHSIVTQDEGEAHVSIRLTDTHETKANAQSPLQRKVSNQELLPACSSSADETLGCHGELRGRWVRELRGAVHCETAPPPVSLSTTDSSPAPVTLGPGTERPQLSPTRRSKQARTQTERLEEVLRNERAPPRGRGHRTHVDRASFSDPGRSEGEAIADERRLETDIFRYLASEPAAPFA</sequence>
<keyword evidence="3" id="KW-1185">Reference proteome</keyword>
<feature type="compositionally biased region" description="Basic and acidic residues" evidence="1">
    <location>
        <begin position="127"/>
        <end position="141"/>
    </location>
</feature>
<name>A0AAD7RDJ3_9TELE</name>
<protein>
    <submittedName>
        <fullName evidence="2">Uncharacterized protein</fullName>
    </submittedName>
</protein>
<evidence type="ECO:0000256" key="1">
    <source>
        <dbReference type="SAM" id="MobiDB-lite"/>
    </source>
</evidence>
<comment type="caution">
    <text evidence="2">The sequence shown here is derived from an EMBL/GenBank/DDBJ whole genome shotgun (WGS) entry which is preliminary data.</text>
</comment>
<feature type="compositionally biased region" description="Polar residues" evidence="1">
    <location>
        <begin position="93"/>
        <end position="102"/>
    </location>
</feature>
<reference evidence="2" key="1">
    <citation type="journal article" date="2023" name="Science">
        <title>Genome structures resolve the early diversification of teleost fishes.</title>
        <authorList>
            <person name="Parey E."/>
            <person name="Louis A."/>
            <person name="Montfort J."/>
            <person name="Bouchez O."/>
            <person name="Roques C."/>
            <person name="Iampietro C."/>
            <person name="Lluch J."/>
            <person name="Castinel A."/>
            <person name="Donnadieu C."/>
            <person name="Desvignes T."/>
            <person name="Floi Bucao C."/>
            <person name="Jouanno E."/>
            <person name="Wen M."/>
            <person name="Mejri S."/>
            <person name="Dirks R."/>
            <person name="Jansen H."/>
            <person name="Henkel C."/>
            <person name="Chen W.J."/>
            <person name="Zahm M."/>
            <person name="Cabau C."/>
            <person name="Klopp C."/>
            <person name="Thompson A.W."/>
            <person name="Robinson-Rechavi M."/>
            <person name="Braasch I."/>
            <person name="Lecointre G."/>
            <person name="Bobe J."/>
            <person name="Postlethwait J.H."/>
            <person name="Berthelot C."/>
            <person name="Roest Crollius H."/>
            <person name="Guiguen Y."/>
        </authorList>
    </citation>
    <scope>NUCLEOTIDE SEQUENCE</scope>
    <source>
        <strain evidence="2">NC1722</strain>
    </source>
</reference>
<dbReference type="EMBL" id="JAINUG010000331">
    <property type="protein sequence ID" value="KAJ8378115.1"/>
    <property type="molecule type" value="Genomic_DNA"/>
</dbReference>
<dbReference type="Proteomes" id="UP001221898">
    <property type="component" value="Unassembled WGS sequence"/>
</dbReference>
<proteinExistence type="predicted"/>
<evidence type="ECO:0000313" key="3">
    <source>
        <dbReference type="Proteomes" id="UP001221898"/>
    </source>
</evidence>